<evidence type="ECO:0000259" key="4">
    <source>
        <dbReference type="Pfam" id="PF20990"/>
    </source>
</evidence>
<evidence type="ECO:0000256" key="1">
    <source>
        <dbReference type="SAM" id="Phobius"/>
    </source>
</evidence>
<sequence>MKTNAKMLRSSFKWLFALLLCLGASFTPAKASTADYYIENFKINATYHKNNTITQTETVQVNFLEPKHGIYQYIPEKYYVGYKDDEAKTGQVDTYAIQVKNVSVSGAAYETSSEDGTYQIKIGDADTYVSGSKTYTIQYTLVLPKDYRPDYDFMYYSLIGPDWACDINHVSFDIQFEKPLTQNEVNGFHLFSGPSGQTSNAAQVDYQVTKKGITGTVDHLSSGSAITILTRLRSNYFVDAYQRSTWLSWLCAIVAAILLILVLIKELQDHDDPVTPIITFDPPDDLDPSAVGYIVDGQADDVDMMALVPYWAKKGYVEIEDKSTAKKKPHIIVHAKVDALPPSSASYQTMLFKAMFKKNKSCDFTHMNKKFGEKFIAAKEALHQSFLDERKLEETDSFEYLSLVGLILFAIALLTSSYIGYFYHWYMAVFFVILFVICAICLNKNIKESFDKQHHRPWKLLLSLIALGAWLFFLYQQGTKTDQILPGWLLYGLSILSYLSLFFSYRMQKMSTYWKEKAGPLMGLKDFIQKAEVDQLEKLSAENPNYFYDVIPYAMVFGLAQTWAKKFTSIEIPQPDWYVGSDPTLWNTMYFYSMMDHGIQTPVNDSVKSYNAAQAAAQAGSSSGSFGGFSGGGAGGGGGGAW</sequence>
<keyword evidence="1" id="KW-1133">Transmembrane helix</keyword>
<feature type="signal peptide" evidence="2">
    <location>
        <begin position="1"/>
        <end position="31"/>
    </location>
</feature>
<accession>A0ABU4WIX0</accession>
<evidence type="ECO:0000313" key="6">
    <source>
        <dbReference type="Proteomes" id="UP001285244"/>
    </source>
</evidence>
<organism evidence="5 6">
    <name type="scientific">Absicoccus intestinalis</name>
    <dbReference type="NCBI Taxonomy" id="2926319"/>
    <lineage>
        <taxon>Bacteria</taxon>
        <taxon>Bacillati</taxon>
        <taxon>Bacillota</taxon>
        <taxon>Erysipelotrichia</taxon>
        <taxon>Erysipelotrichales</taxon>
        <taxon>Erysipelotrichaceae</taxon>
        <taxon>Absicoccus</taxon>
    </lineage>
</organism>
<feature type="transmembrane region" description="Helical" evidence="1">
    <location>
        <begin position="458"/>
        <end position="476"/>
    </location>
</feature>
<feature type="domain" description="DUF2207" evidence="3">
    <location>
        <begin position="38"/>
        <end position="224"/>
    </location>
</feature>
<dbReference type="RefSeq" id="WP_320324832.1">
    <property type="nucleotide sequence ID" value="NZ_JALBUS010000002.1"/>
</dbReference>
<feature type="chain" id="PRO_5045961634" evidence="2">
    <location>
        <begin position="32"/>
        <end position="642"/>
    </location>
</feature>
<keyword evidence="1" id="KW-0812">Transmembrane</keyword>
<comment type="caution">
    <text evidence="5">The sequence shown here is derived from an EMBL/GenBank/DDBJ whole genome shotgun (WGS) entry which is preliminary data.</text>
</comment>
<keyword evidence="6" id="KW-1185">Reference proteome</keyword>
<feature type="transmembrane region" description="Helical" evidence="1">
    <location>
        <begin position="246"/>
        <end position="264"/>
    </location>
</feature>
<feature type="transmembrane region" description="Helical" evidence="1">
    <location>
        <begin position="425"/>
        <end position="446"/>
    </location>
</feature>
<proteinExistence type="predicted"/>
<reference evidence="5 6" key="1">
    <citation type="submission" date="2022-03" db="EMBL/GenBank/DDBJ databases">
        <title>Novel taxa within the pig intestine.</title>
        <authorList>
            <person name="Wylensek D."/>
            <person name="Bishof K."/>
            <person name="Afrizal A."/>
            <person name="Clavel T."/>
        </authorList>
    </citation>
    <scope>NUCLEOTIDE SEQUENCE [LARGE SCALE GENOMIC DNA]</scope>
    <source>
        <strain evidence="5 6">Cla-KB-P134</strain>
    </source>
</reference>
<keyword evidence="2" id="KW-0732">Signal</keyword>
<feature type="transmembrane region" description="Helical" evidence="1">
    <location>
        <begin position="400"/>
        <end position="419"/>
    </location>
</feature>
<gene>
    <name evidence="5" type="ORF">MOZ64_01365</name>
</gene>
<evidence type="ECO:0000256" key="2">
    <source>
        <dbReference type="SAM" id="SignalP"/>
    </source>
</evidence>
<feature type="domain" description="Predicted membrane protein YciQ-like C-terminal" evidence="4">
    <location>
        <begin position="280"/>
        <end position="567"/>
    </location>
</feature>
<evidence type="ECO:0000313" key="5">
    <source>
        <dbReference type="EMBL" id="MDX8416497.1"/>
    </source>
</evidence>
<dbReference type="Pfam" id="PF20990">
    <property type="entry name" value="DUF2207_C"/>
    <property type="match status" value="1"/>
</dbReference>
<evidence type="ECO:0000259" key="3">
    <source>
        <dbReference type="Pfam" id="PF09972"/>
    </source>
</evidence>
<keyword evidence="1" id="KW-0472">Membrane</keyword>
<dbReference type="InterPro" id="IPR018702">
    <property type="entry name" value="DUF2207"/>
</dbReference>
<dbReference type="EMBL" id="JALBUS010000002">
    <property type="protein sequence ID" value="MDX8416497.1"/>
    <property type="molecule type" value="Genomic_DNA"/>
</dbReference>
<feature type="transmembrane region" description="Helical" evidence="1">
    <location>
        <begin position="488"/>
        <end position="505"/>
    </location>
</feature>
<dbReference type="Pfam" id="PF09972">
    <property type="entry name" value="DUF2207"/>
    <property type="match status" value="1"/>
</dbReference>
<dbReference type="Proteomes" id="UP001285244">
    <property type="component" value="Unassembled WGS sequence"/>
</dbReference>
<protein>
    <submittedName>
        <fullName evidence="5">DUF2207 domain-containing protein</fullName>
    </submittedName>
</protein>
<dbReference type="InterPro" id="IPR048389">
    <property type="entry name" value="YciQ-like_C"/>
</dbReference>
<name>A0ABU4WIX0_9FIRM</name>